<comment type="caution">
    <text evidence="1">The sequence shown here is derived from an EMBL/GenBank/DDBJ whole genome shotgun (WGS) entry which is preliminary data.</text>
</comment>
<dbReference type="Proteomes" id="UP000646911">
    <property type="component" value="Unassembled WGS sequence"/>
</dbReference>
<evidence type="ECO:0000313" key="1">
    <source>
        <dbReference type="EMBL" id="MBC3906188.1"/>
    </source>
</evidence>
<organism evidence="1 2">
    <name type="scientific">Undibacterium umbellatum</name>
    <dbReference type="NCBI Taxonomy" id="2762300"/>
    <lineage>
        <taxon>Bacteria</taxon>
        <taxon>Pseudomonadati</taxon>
        <taxon>Pseudomonadota</taxon>
        <taxon>Betaproteobacteria</taxon>
        <taxon>Burkholderiales</taxon>
        <taxon>Oxalobacteraceae</taxon>
        <taxon>Undibacterium</taxon>
    </lineage>
</organism>
<dbReference type="EMBL" id="JACOFX010000001">
    <property type="protein sequence ID" value="MBC3906188.1"/>
    <property type="molecule type" value="Genomic_DNA"/>
</dbReference>
<sequence>MAARNAILLARALVMPMLVAIAGRDWVMLPDSARGFLISSTAESTKPSTEATLASAAF</sequence>
<protein>
    <recommendedName>
        <fullName evidence="3">Secreted protein</fullName>
    </recommendedName>
</protein>
<reference evidence="1 2" key="1">
    <citation type="submission" date="2020-08" db="EMBL/GenBank/DDBJ databases">
        <title>Novel species isolated from subtropical streams in China.</title>
        <authorList>
            <person name="Lu H."/>
        </authorList>
    </citation>
    <scope>NUCLEOTIDE SEQUENCE [LARGE SCALE GENOMIC DNA]</scope>
    <source>
        <strain evidence="1 2">NL8W</strain>
    </source>
</reference>
<gene>
    <name evidence="1" type="ORF">H8L47_01270</name>
</gene>
<name>A0ABR6Z3I9_9BURK</name>
<accession>A0ABR6Z3I9</accession>
<keyword evidence="2" id="KW-1185">Reference proteome</keyword>
<evidence type="ECO:0000313" key="2">
    <source>
        <dbReference type="Proteomes" id="UP000646911"/>
    </source>
</evidence>
<proteinExistence type="predicted"/>
<evidence type="ECO:0008006" key="3">
    <source>
        <dbReference type="Google" id="ProtNLM"/>
    </source>
</evidence>